<dbReference type="AlphaFoldDB" id="A0A3P8M2E1"/>
<dbReference type="InterPro" id="IPR025841">
    <property type="entry name" value="CP_ATPgrasp_2"/>
</dbReference>
<dbReference type="InterPro" id="IPR051680">
    <property type="entry name" value="ATP-dep_Glu-Cys_Ligase-2"/>
</dbReference>
<gene>
    <name evidence="2" type="ORF">NCTC13098_03622</name>
</gene>
<organism evidence="2 3">
    <name type="scientific">Raoultella terrigena</name>
    <name type="common">Klebsiella terrigena</name>
    <dbReference type="NCBI Taxonomy" id="577"/>
    <lineage>
        <taxon>Bacteria</taxon>
        <taxon>Pseudomonadati</taxon>
        <taxon>Pseudomonadota</taxon>
        <taxon>Gammaproteobacteria</taxon>
        <taxon>Enterobacterales</taxon>
        <taxon>Enterobacteriaceae</taxon>
        <taxon>Klebsiella/Raoultella group</taxon>
        <taxon>Raoultella</taxon>
    </lineage>
</organism>
<accession>A0A3P8M2E1</accession>
<dbReference type="PANTHER" id="PTHR34595:SF2">
    <property type="entry name" value="BLR2978 PROTEIN"/>
    <property type="match status" value="1"/>
</dbReference>
<dbReference type="EMBL" id="LR131271">
    <property type="protein sequence ID" value="VDR27256.1"/>
    <property type="molecule type" value="Genomic_DNA"/>
</dbReference>
<sequence>MILIATKRNYVPTHDWAFRGCSRWYAAVTSCWQTPLGSGVLEAPALLAFLAEISQCLLGEPLLIPTVKTWWCGRAEDRDFVIRNLEHLIIKPSWRSFDSKSIYGHSLDDHNRMLTVQQITANPHNYVAQVYIPGSRVPVWDNQQIEYRPRYFPRVYRRHPGGVLRHARNAITGS</sequence>
<name>A0A3P8M2E1_RAOTE</name>
<dbReference type="Pfam" id="PF14403">
    <property type="entry name" value="CP_ATPgrasp_2"/>
    <property type="match status" value="1"/>
</dbReference>
<evidence type="ECO:0000313" key="2">
    <source>
        <dbReference type="EMBL" id="VDR27256.1"/>
    </source>
</evidence>
<dbReference type="KEGG" id="rtg:NCTC13098_03622"/>
<reference evidence="2 3" key="1">
    <citation type="submission" date="2018-12" db="EMBL/GenBank/DDBJ databases">
        <authorList>
            <consortium name="Pathogen Informatics"/>
        </authorList>
    </citation>
    <scope>NUCLEOTIDE SEQUENCE [LARGE SCALE GENOMIC DNA]</scope>
    <source>
        <strain evidence="2 3">NCTC13098</strain>
    </source>
</reference>
<evidence type="ECO:0000313" key="3">
    <source>
        <dbReference type="Proteomes" id="UP000274346"/>
    </source>
</evidence>
<proteinExistence type="predicted"/>
<feature type="domain" description="Circularly permuted ATP-grasp type 2" evidence="1">
    <location>
        <begin position="35"/>
        <end position="154"/>
    </location>
</feature>
<dbReference type="Gene3D" id="3.30.1490.270">
    <property type="match status" value="1"/>
</dbReference>
<evidence type="ECO:0000259" key="1">
    <source>
        <dbReference type="Pfam" id="PF14403"/>
    </source>
</evidence>
<dbReference type="PANTHER" id="PTHR34595">
    <property type="entry name" value="BLR5612 PROTEIN"/>
    <property type="match status" value="1"/>
</dbReference>
<dbReference type="Proteomes" id="UP000274346">
    <property type="component" value="Chromosome"/>
</dbReference>
<protein>
    <submittedName>
        <fullName evidence="2">Domain of uncharacterized function (DUF407)</fullName>
    </submittedName>
</protein>